<feature type="region of interest" description="Disordered" evidence="1">
    <location>
        <begin position="27"/>
        <end position="49"/>
    </location>
</feature>
<reference evidence="2 3" key="1">
    <citation type="submission" date="2018-04" db="EMBL/GenBank/DDBJ databases">
        <title>Genomic Encyclopedia of Archaeal and Bacterial Type Strains, Phase II (KMG-II): from individual species to whole genera.</title>
        <authorList>
            <person name="Goeker M."/>
        </authorList>
    </citation>
    <scope>NUCLEOTIDE SEQUENCE [LARGE SCALE GENOMIC DNA]</scope>
    <source>
        <strain evidence="2 3">DSM 45169</strain>
    </source>
</reference>
<comment type="caution">
    <text evidence="2">The sequence shown here is derived from an EMBL/GenBank/DDBJ whole genome shotgun (WGS) entry which is preliminary data.</text>
</comment>
<dbReference type="EMBL" id="PZZP01000001">
    <property type="protein sequence ID" value="PTM59956.1"/>
    <property type="molecule type" value="Genomic_DNA"/>
</dbReference>
<name>A0A2T4ZDM4_9BACL</name>
<dbReference type="AlphaFoldDB" id="A0A2T4ZDM4"/>
<evidence type="ECO:0000313" key="2">
    <source>
        <dbReference type="EMBL" id="PTM59956.1"/>
    </source>
</evidence>
<dbReference type="Proteomes" id="UP000241639">
    <property type="component" value="Unassembled WGS sequence"/>
</dbReference>
<gene>
    <name evidence="2" type="ORF">C8J48_2595</name>
</gene>
<accession>A0A2T4ZDM4</accession>
<sequence>MRRWTMEEIRERVESRQKETEEALLRMRQHWEQTEGKRPRRRNRPRDPDEIHLLTLMAKKNWDDAVKAGHVHYDPERRVLRIEKLVRSSRGTNSS</sequence>
<keyword evidence="3" id="KW-1185">Reference proteome</keyword>
<evidence type="ECO:0000313" key="3">
    <source>
        <dbReference type="Proteomes" id="UP000241639"/>
    </source>
</evidence>
<proteinExistence type="predicted"/>
<organism evidence="2 3">
    <name type="scientific">Desmospora activa DSM 45169</name>
    <dbReference type="NCBI Taxonomy" id="1121389"/>
    <lineage>
        <taxon>Bacteria</taxon>
        <taxon>Bacillati</taxon>
        <taxon>Bacillota</taxon>
        <taxon>Bacilli</taxon>
        <taxon>Bacillales</taxon>
        <taxon>Thermoactinomycetaceae</taxon>
        <taxon>Desmospora</taxon>
    </lineage>
</organism>
<dbReference type="RefSeq" id="WP_107727371.1">
    <property type="nucleotide sequence ID" value="NZ_PZZP01000001.1"/>
</dbReference>
<protein>
    <submittedName>
        <fullName evidence="2">Uncharacterized protein</fullName>
    </submittedName>
</protein>
<evidence type="ECO:0000256" key="1">
    <source>
        <dbReference type="SAM" id="MobiDB-lite"/>
    </source>
</evidence>
<dbReference type="OrthoDB" id="2647501at2"/>
<feature type="compositionally biased region" description="Basic and acidic residues" evidence="1">
    <location>
        <begin position="27"/>
        <end position="37"/>
    </location>
</feature>